<keyword evidence="2" id="KW-1185">Reference proteome</keyword>
<comment type="caution">
    <text evidence="1">The sequence shown here is derived from an EMBL/GenBank/DDBJ whole genome shotgun (WGS) entry which is preliminary data.</text>
</comment>
<protein>
    <submittedName>
        <fullName evidence="1">ADP-heptose synthase</fullName>
    </submittedName>
</protein>
<gene>
    <name evidence="1" type="ORF">SD70_16910</name>
</gene>
<name>A0ABR5AGF9_9BACL</name>
<accession>A0ABR5AGF9</accession>
<reference evidence="1 2" key="1">
    <citation type="submission" date="2014-12" db="EMBL/GenBank/DDBJ databases">
        <title>Draft genome sequence of Paenibacillus kamchatkensis strain B-2647.</title>
        <authorList>
            <person name="Karlyshev A.V."/>
            <person name="Kudryashova E.B."/>
        </authorList>
    </citation>
    <scope>NUCLEOTIDE SEQUENCE [LARGE SCALE GENOMIC DNA]</scope>
    <source>
        <strain evidence="1 2">VKM B-2647</strain>
    </source>
</reference>
<proteinExistence type="predicted"/>
<sequence length="168" mass="19273">MTRRIVIEAVMLTTYGQLLVPGKPVEYVIPYSTVMELYDMRDSGEPVMPDPKEDVHVKQKIAELIAFFEESFNKKKLERSLALPWKKSPPFLISDHVTLTVVNAIDNAYYGEMFDPVETELLLTAQQEDLPLLTDQLDFLDKCFEADVPVQLFDIDDFDLALEDDLKV</sequence>
<evidence type="ECO:0000313" key="2">
    <source>
        <dbReference type="Proteomes" id="UP000031967"/>
    </source>
</evidence>
<dbReference type="Proteomes" id="UP000031967">
    <property type="component" value="Unassembled WGS sequence"/>
</dbReference>
<evidence type="ECO:0000313" key="1">
    <source>
        <dbReference type="EMBL" id="KIL39908.1"/>
    </source>
</evidence>
<organism evidence="1 2">
    <name type="scientific">Gordoniibacillus kamchatkensis</name>
    <dbReference type="NCBI Taxonomy" id="1590651"/>
    <lineage>
        <taxon>Bacteria</taxon>
        <taxon>Bacillati</taxon>
        <taxon>Bacillota</taxon>
        <taxon>Bacilli</taxon>
        <taxon>Bacillales</taxon>
        <taxon>Paenibacillaceae</taxon>
        <taxon>Gordoniibacillus</taxon>
    </lineage>
</organism>
<dbReference type="RefSeq" id="WP_041048705.1">
    <property type="nucleotide sequence ID" value="NZ_JXAK01000029.1"/>
</dbReference>
<dbReference type="EMBL" id="JXAK01000029">
    <property type="protein sequence ID" value="KIL39908.1"/>
    <property type="molecule type" value="Genomic_DNA"/>
</dbReference>